<dbReference type="GO" id="GO:0007156">
    <property type="term" value="P:homophilic cell adhesion via plasma membrane adhesion molecules"/>
    <property type="evidence" value="ECO:0007669"/>
    <property type="project" value="InterPro"/>
</dbReference>
<dbReference type="FunFam" id="2.60.40.60:FF:000001">
    <property type="entry name" value="Protocadherin alpha 2"/>
    <property type="match status" value="1"/>
</dbReference>
<keyword evidence="4" id="KW-0677">Repeat</keyword>
<evidence type="ECO:0000256" key="7">
    <source>
        <dbReference type="ARBA" id="ARBA00022989"/>
    </source>
</evidence>
<sequence>FYFIIVHRNKRQVTILIIWMILWEVGSESIQYSVLEETESGMFVANLTKDLGLKRGELAERGAQVVFKGNRQHLQLDPQTYDLLLNEKLDREELCGSTEPCVLPFQVLLENPLQFFQAALRVRDINDHAPEFPTREMLLKISEITTPGKLFPLKMAQDLDAGSNGLQSYIISSNPHFHVLTRIRSDGRKFPELVLDKALDREEQPELRLTLTALDGGSPPRSGTTEIQILVLDINDNAPEFAQEQYEAQIPENNSLGSLIITVSARDLDAGSFGEVSYALFQVDDINQPFEINAITGEIRLRKTLDFEEFQSYHVDIEATDGGGLSGKCSLVIKVLDVNDNTPELTMSSLTSPIPENLPDIIVAVFSVSDADSGQNQQIVCSIDDNLPFLLRPSVENFYTLVTEGALDRESQAEYNITITVTDLGTPRLKTQHNITVTVSDVNDNAPAFSQTTYTLRVRENNSPALHIGSVSATDRDSGANAQVTYSLLPPADPQLPLASLVSINADNGQLFALRSLDYEALQAFEFGVRAADRGSPALSSQARVRVLVLDDNDNAPFVLYPPQNGSAPCTELVPRAAEAGYLVTKVVAVDGDSGQNPYLPLPEVAAVEARADPLTVYLVVALASVSSLFLFSVLVFVAVRLCRRSRAASAGRCSGPEGHFPGHLVDVSGAGTLSQSYQYEVCLRGGSGTSEFKFLNSQPVHSHKELHIHTKIIVIFIGISSY</sequence>
<reference evidence="13" key="2">
    <citation type="submission" date="2025-09" db="UniProtKB">
        <authorList>
            <consortium name="Ensembl"/>
        </authorList>
    </citation>
    <scope>IDENTIFICATION</scope>
</reference>
<dbReference type="Pfam" id="PF16492">
    <property type="entry name" value="Cadherin_C_2"/>
    <property type="match status" value="1"/>
</dbReference>
<dbReference type="PRINTS" id="PR00205">
    <property type="entry name" value="CADHERIN"/>
</dbReference>
<dbReference type="Proteomes" id="UP000694399">
    <property type="component" value="Unassembled WGS sequence"/>
</dbReference>
<dbReference type="GO" id="GO:0005509">
    <property type="term" value="F:calcium ion binding"/>
    <property type="evidence" value="ECO:0007669"/>
    <property type="project" value="UniProtKB-UniRule"/>
</dbReference>
<dbReference type="InterPro" id="IPR050174">
    <property type="entry name" value="Protocadherin/Cadherin-CA"/>
</dbReference>
<dbReference type="GeneTree" id="ENSGT00940000163433"/>
<dbReference type="SUPFAM" id="SSF49313">
    <property type="entry name" value="Cadherin-like"/>
    <property type="match status" value="4"/>
</dbReference>
<accession>A0A8C8Y2I8</accession>
<dbReference type="FunFam" id="2.60.40.60:FF:000309">
    <property type="entry name" value="Protocadherin beta-8"/>
    <property type="match status" value="1"/>
</dbReference>
<evidence type="ECO:0000256" key="8">
    <source>
        <dbReference type="ARBA" id="ARBA00023136"/>
    </source>
</evidence>
<evidence type="ECO:0000313" key="14">
    <source>
        <dbReference type="Proteomes" id="UP000694399"/>
    </source>
</evidence>
<evidence type="ECO:0000256" key="5">
    <source>
        <dbReference type="ARBA" id="ARBA00022837"/>
    </source>
</evidence>
<dbReference type="SMART" id="SM00112">
    <property type="entry name" value="CA"/>
    <property type="match status" value="5"/>
</dbReference>
<dbReference type="GO" id="GO:0005886">
    <property type="term" value="C:plasma membrane"/>
    <property type="evidence" value="ECO:0007669"/>
    <property type="project" value="InterPro"/>
</dbReference>
<dbReference type="PANTHER" id="PTHR24028">
    <property type="entry name" value="CADHERIN-87A"/>
    <property type="match status" value="1"/>
</dbReference>
<dbReference type="Pfam" id="PF00028">
    <property type="entry name" value="Cadherin"/>
    <property type="match status" value="4"/>
</dbReference>
<dbReference type="AlphaFoldDB" id="A0A8C8Y2I8"/>
<evidence type="ECO:0000256" key="10">
    <source>
        <dbReference type="PROSITE-ProRule" id="PRU00043"/>
    </source>
</evidence>
<keyword evidence="5 10" id="KW-0106">Calcium</keyword>
<evidence type="ECO:0000256" key="4">
    <source>
        <dbReference type="ARBA" id="ARBA00022737"/>
    </source>
</evidence>
<dbReference type="CDD" id="cd11304">
    <property type="entry name" value="Cadherin_repeat"/>
    <property type="match status" value="4"/>
</dbReference>
<evidence type="ECO:0000256" key="1">
    <source>
        <dbReference type="ARBA" id="ARBA00004167"/>
    </source>
</evidence>
<dbReference type="FunFam" id="2.60.40.60:FF:000006">
    <property type="entry name" value="Protocadherin alpha 2"/>
    <property type="match status" value="1"/>
</dbReference>
<reference evidence="13" key="1">
    <citation type="submission" date="2025-08" db="UniProtKB">
        <authorList>
            <consortium name="Ensembl"/>
        </authorList>
    </citation>
    <scope>IDENTIFICATION</scope>
</reference>
<dbReference type="InterPro" id="IPR013164">
    <property type="entry name" value="Cadherin_N"/>
</dbReference>
<protein>
    <submittedName>
        <fullName evidence="13">Protocadherin beta 6</fullName>
    </submittedName>
</protein>
<evidence type="ECO:0000313" key="13">
    <source>
        <dbReference type="Ensembl" id="ENSPLOP00000026208.1"/>
    </source>
</evidence>
<keyword evidence="6" id="KW-0130">Cell adhesion</keyword>
<keyword evidence="9" id="KW-0325">Glycoprotein</keyword>
<proteinExistence type="predicted"/>
<evidence type="ECO:0000256" key="6">
    <source>
        <dbReference type="ARBA" id="ARBA00022889"/>
    </source>
</evidence>
<keyword evidence="7 11" id="KW-1133">Transmembrane helix</keyword>
<dbReference type="PROSITE" id="PS00232">
    <property type="entry name" value="CADHERIN_1"/>
    <property type="match status" value="4"/>
</dbReference>
<evidence type="ECO:0000256" key="3">
    <source>
        <dbReference type="ARBA" id="ARBA00022729"/>
    </source>
</evidence>
<dbReference type="Gene3D" id="2.60.40.60">
    <property type="entry name" value="Cadherins"/>
    <property type="match status" value="5"/>
</dbReference>
<organism evidence="13 14">
    <name type="scientific">Panthera leo</name>
    <name type="common">Lion</name>
    <dbReference type="NCBI Taxonomy" id="9689"/>
    <lineage>
        <taxon>Eukaryota</taxon>
        <taxon>Metazoa</taxon>
        <taxon>Chordata</taxon>
        <taxon>Craniata</taxon>
        <taxon>Vertebrata</taxon>
        <taxon>Euteleostomi</taxon>
        <taxon>Mammalia</taxon>
        <taxon>Eutheria</taxon>
        <taxon>Laurasiatheria</taxon>
        <taxon>Carnivora</taxon>
        <taxon>Feliformia</taxon>
        <taxon>Felidae</taxon>
        <taxon>Pantherinae</taxon>
        <taxon>Panthera</taxon>
    </lineage>
</organism>
<keyword evidence="2 11" id="KW-0812">Transmembrane</keyword>
<comment type="subcellular location">
    <subcellularLocation>
        <location evidence="1">Membrane</location>
        <topology evidence="1">Single-pass membrane protein</topology>
    </subcellularLocation>
</comment>
<name>A0A8C8Y2I8_PANLE</name>
<keyword evidence="3" id="KW-0732">Signal</keyword>
<dbReference type="Ensembl" id="ENSPLOT00000028915.1">
    <property type="protein sequence ID" value="ENSPLOP00000026208.1"/>
    <property type="gene ID" value="ENSPLOG00000019065.1"/>
</dbReference>
<evidence type="ECO:0000256" key="9">
    <source>
        <dbReference type="ARBA" id="ARBA00023180"/>
    </source>
</evidence>
<dbReference type="FunFam" id="2.60.40.60:FF:000018">
    <property type="entry name" value="Protocadherin gamma c3"/>
    <property type="match status" value="1"/>
</dbReference>
<evidence type="ECO:0000256" key="11">
    <source>
        <dbReference type="SAM" id="Phobius"/>
    </source>
</evidence>
<dbReference type="PROSITE" id="PS50268">
    <property type="entry name" value="CADHERIN_2"/>
    <property type="match status" value="4"/>
</dbReference>
<feature type="domain" description="Cadherin" evidence="12">
    <location>
        <begin position="242"/>
        <end position="345"/>
    </location>
</feature>
<feature type="domain" description="Cadherin" evidence="12">
    <location>
        <begin position="346"/>
        <end position="449"/>
    </location>
</feature>
<keyword evidence="8 11" id="KW-0472">Membrane</keyword>
<feature type="domain" description="Cadherin" evidence="12">
    <location>
        <begin position="450"/>
        <end position="559"/>
    </location>
</feature>
<dbReference type="PANTHER" id="PTHR24028:SF104">
    <property type="entry name" value="PROTOCADHERIN BETA-6"/>
    <property type="match status" value="1"/>
</dbReference>
<evidence type="ECO:0000256" key="2">
    <source>
        <dbReference type="ARBA" id="ARBA00022692"/>
    </source>
</evidence>
<keyword evidence="14" id="KW-1185">Reference proteome</keyword>
<dbReference type="InterPro" id="IPR002126">
    <property type="entry name" value="Cadherin-like_dom"/>
</dbReference>
<gene>
    <name evidence="13" type="primary">PCDHB6</name>
</gene>
<feature type="transmembrane region" description="Helical" evidence="11">
    <location>
        <begin position="617"/>
        <end position="640"/>
    </location>
</feature>
<evidence type="ECO:0000259" key="12">
    <source>
        <dbReference type="PROSITE" id="PS50268"/>
    </source>
</evidence>
<dbReference type="InterPro" id="IPR032455">
    <property type="entry name" value="Cadherin_C"/>
</dbReference>
<dbReference type="Pfam" id="PF08266">
    <property type="entry name" value="Cadherin_2"/>
    <property type="match status" value="1"/>
</dbReference>
<feature type="domain" description="Cadherin" evidence="12">
    <location>
        <begin position="133"/>
        <end position="241"/>
    </location>
</feature>
<dbReference type="InterPro" id="IPR015919">
    <property type="entry name" value="Cadherin-like_sf"/>
</dbReference>
<dbReference type="InterPro" id="IPR020894">
    <property type="entry name" value="Cadherin_CS"/>
</dbReference>
<dbReference type="FunFam" id="2.60.40.60:FF:000002">
    <property type="entry name" value="Protocadherin alpha 2"/>
    <property type="match status" value="1"/>
</dbReference>